<dbReference type="RefSeq" id="XP_007871421.1">
    <property type="nucleotide sequence ID" value="XM_007873230.1"/>
</dbReference>
<name>S7PQN2_GLOTA</name>
<feature type="compositionally biased region" description="Acidic residues" evidence="1">
    <location>
        <begin position="137"/>
        <end position="148"/>
    </location>
</feature>
<feature type="region of interest" description="Disordered" evidence="1">
    <location>
        <begin position="136"/>
        <end position="159"/>
    </location>
</feature>
<dbReference type="EMBL" id="KB469353">
    <property type="protein sequence ID" value="EPQ50121.1"/>
    <property type="molecule type" value="Genomic_DNA"/>
</dbReference>
<protein>
    <submittedName>
        <fullName evidence="2">Uncharacterized protein</fullName>
    </submittedName>
</protein>
<evidence type="ECO:0000313" key="2">
    <source>
        <dbReference type="EMBL" id="EPQ50121.1"/>
    </source>
</evidence>
<feature type="region of interest" description="Disordered" evidence="1">
    <location>
        <begin position="199"/>
        <end position="219"/>
    </location>
</feature>
<reference evidence="2 3" key="1">
    <citation type="journal article" date="2012" name="Science">
        <title>The Paleozoic origin of enzymatic lignin decomposition reconstructed from 31 fungal genomes.</title>
        <authorList>
            <person name="Floudas D."/>
            <person name="Binder M."/>
            <person name="Riley R."/>
            <person name="Barry K."/>
            <person name="Blanchette R.A."/>
            <person name="Henrissat B."/>
            <person name="Martinez A.T."/>
            <person name="Otillar R."/>
            <person name="Spatafora J.W."/>
            <person name="Yadav J.S."/>
            <person name="Aerts A."/>
            <person name="Benoit I."/>
            <person name="Boyd A."/>
            <person name="Carlson A."/>
            <person name="Copeland A."/>
            <person name="Coutinho P.M."/>
            <person name="de Vries R.P."/>
            <person name="Ferreira P."/>
            <person name="Findley K."/>
            <person name="Foster B."/>
            <person name="Gaskell J."/>
            <person name="Glotzer D."/>
            <person name="Gorecki P."/>
            <person name="Heitman J."/>
            <person name="Hesse C."/>
            <person name="Hori C."/>
            <person name="Igarashi K."/>
            <person name="Jurgens J.A."/>
            <person name="Kallen N."/>
            <person name="Kersten P."/>
            <person name="Kohler A."/>
            <person name="Kuees U."/>
            <person name="Kumar T.K.A."/>
            <person name="Kuo A."/>
            <person name="LaButti K."/>
            <person name="Larrondo L.F."/>
            <person name="Lindquist E."/>
            <person name="Ling A."/>
            <person name="Lombard V."/>
            <person name="Lucas S."/>
            <person name="Lundell T."/>
            <person name="Martin R."/>
            <person name="McLaughlin D.J."/>
            <person name="Morgenstern I."/>
            <person name="Morin E."/>
            <person name="Murat C."/>
            <person name="Nagy L.G."/>
            <person name="Nolan M."/>
            <person name="Ohm R.A."/>
            <person name="Patyshakuliyeva A."/>
            <person name="Rokas A."/>
            <person name="Ruiz-Duenas F.J."/>
            <person name="Sabat G."/>
            <person name="Salamov A."/>
            <person name="Samejima M."/>
            <person name="Schmutz J."/>
            <person name="Slot J.C."/>
            <person name="St John F."/>
            <person name="Stenlid J."/>
            <person name="Sun H."/>
            <person name="Sun S."/>
            <person name="Syed K."/>
            <person name="Tsang A."/>
            <person name="Wiebenga A."/>
            <person name="Young D."/>
            <person name="Pisabarro A."/>
            <person name="Eastwood D.C."/>
            <person name="Martin F."/>
            <person name="Cullen D."/>
            <person name="Grigoriev I.V."/>
            <person name="Hibbett D.S."/>
        </authorList>
    </citation>
    <scope>NUCLEOTIDE SEQUENCE [LARGE SCALE GENOMIC DNA]</scope>
    <source>
        <strain evidence="2 3">ATCC 11539</strain>
    </source>
</reference>
<dbReference type="OrthoDB" id="3328977at2759"/>
<accession>S7PQN2</accession>
<organism evidence="2 3">
    <name type="scientific">Gloeophyllum trabeum (strain ATCC 11539 / FP-39264 / Madison 617)</name>
    <name type="common">Brown rot fungus</name>
    <dbReference type="NCBI Taxonomy" id="670483"/>
    <lineage>
        <taxon>Eukaryota</taxon>
        <taxon>Fungi</taxon>
        <taxon>Dikarya</taxon>
        <taxon>Basidiomycota</taxon>
        <taxon>Agaricomycotina</taxon>
        <taxon>Agaricomycetes</taxon>
        <taxon>Gloeophyllales</taxon>
        <taxon>Gloeophyllaceae</taxon>
        <taxon>Gloeophyllum</taxon>
    </lineage>
</organism>
<dbReference type="KEGG" id="gtr:GLOTRDRAFT_134236"/>
<keyword evidence="3" id="KW-1185">Reference proteome</keyword>
<evidence type="ECO:0000256" key="1">
    <source>
        <dbReference type="SAM" id="MobiDB-lite"/>
    </source>
</evidence>
<dbReference type="Proteomes" id="UP000030669">
    <property type="component" value="Unassembled WGS sequence"/>
</dbReference>
<evidence type="ECO:0000313" key="3">
    <source>
        <dbReference type="Proteomes" id="UP000030669"/>
    </source>
</evidence>
<proteinExistence type="predicted"/>
<dbReference type="HOGENOM" id="CLU_1053923_0_0_1"/>
<dbReference type="AlphaFoldDB" id="S7PQN2"/>
<sequence>MFPSVAENSVPLLTSGIARDAIGGRSVADRPRDQDAPCSYRHACPPAPVPSDTAAKAVSYLLSTAASIPARTHPAPTTHARTHTSVFYQTSDYTVAVSADRKIGPVTVDTFEQFIEKREVRRDELDRRLRRDQYAGVEEEGEGEAVVEEEGRVHDPPGAARLGVGDAPLLNDIAEHCTLQELQQRRAFLDLSARRTMRPSSTSCRRLGGSRRRRTRPWTSWSSRRACSDAEEKKSRRSGGHYVKAAGGAFEGAWWKIGGDGVIA</sequence>
<gene>
    <name evidence="2" type="ORF">GLOTRDRAFT_134236</name>
</gene>
<dbReference type="GeneID" id="19302965"/>